<dbReference type="EMBL" id="JBGBPQ010000001">
    <property type="protein sequence ID" value="KAL1529917.1"/>
    <property type="molecule type" value="Genomic_DNA"/>
</dbReference>
<evidence type="ECO:0000256" key="3">
    <source>
        <dbReference type="ARBA" id="ARBA00022989"/>
    </source>
</evidence>
<dbReference type="GO" id="GO:0016020">
    <property type="term" value="C:membrane"/>
    <property type="evidence" value="ECO:0007669"/>
    <property type="project" value="UniProtKB-SubCell"/>
</dbReference>
<evidence type="ECO:0000313" key="8">
    <source>
        <dbReference type="Proteomes" id="UP001515480"/>
    </source>
</evidence>
<name>A0AB34K9B5_PRYPA</name>
<sequence length="796" mass="83263">MHGRETAEEKRSRSYAELPVPVKSAASMAAVQALKDLPEKGKFALSGVMAMLLGRHAADWSDPYCQQLLRQLVVGVLQLDDARYEALAPLAAAADTAQSAPHDVGAFVALLPPDLHQRSLLLCGLLVMLATGAGAAPRLQAKGYDARARQLLSEAAAALGVGWLVLAAHELVVAAEMKSVQRHAMGRKGKAPAEAEDGAAGAEKAEKEGSRAKWKRRIAVAGVGVVGGALIGVTGGLAAPAVIGGLAAVGGGISGLGGAAALLGAGVTGVATFLAGAGGVAIVTTVFGATGAGLAAIKMDKRLADVREFEFTQPDPAAVAEHVAGLTEGGSAVSLHVTIGVSGWLSDPPDRHAHHWFGAAAAQEEVPEDKPAKSVSRFWRLGHSKQSLSEAPRDTSAAEAEVEAPGAEEVAPETSRDRVQWLVAMGFPEDEVQEVVAQSTADAEDLSMEQMVDELLRRGVCLHFKQDAAGIPIPELAAESEAAEALVDMAPSQPSDTSAAPQAEEVAVDLASVQIVTTNEDSPAAADPPASDDHGILECLPFSEHHALKWESKELRTLGKALGRIAATEAVGMLGAQALKHTFFSVLMAACALPAYIIKACDILDQPWAVAYERANKAGQLLCDVLISRAHGSRPVILVGFGLGASLIFECLQHMARKAEAGDESAVGIVQHVVFMGLPAGCEATKWSRLKRVVAGRLVNCYRPDDLVLSLVYRASNLKMGVAGLGPVDSPSVENINVSKVVKAHHKYRHHVKDVLRLVCLEGTQPEKELAHIALENDLQGQMPELEGKNALVDLD</sequence>
<evidence type="ECO:0000256" key="6">
    <source>
        <dbReference type="SAM" id="Phobius"/>
    </source>
</evidence>
<evidence type="ECO:0000256" key="2">
    <source>
        <dbReference type="ARBA" id="ARBA00022692"/>
    </source>
</evidence>
<dbReference type="PANTHER" id="PTHR17920">
    <property type="entry name" value="TRANSMEMBRANE AND COILED-COIL DOMAIN-CONTAINING PROTEIN 4 TMCO4"/>
    <property type="match status" value="1"/>
</dbReference>
<keyword evidence="2 6" id="KW-0812">Transmembrane</keyword>
<feature type="transmembrane region" description="Helical" evidence="6">
    <location>
        <begin position="156"/>
        <end position="175"/>
    </location>
</feature>
<dbReference type="InterPro" id="IPR007941">
    <property type="entry name" value="DUF726"/>
</dbReference>
<feature type="region of interest" description="Disordered" evidence="5">
    <location>
        <begin position="185"/>
        <end position="208"/>
    </location>
</feature>
<protein>
    <submittedName>
        <fullName evidence="7">Uncharacterized protein</fullName>
    </submittedName>
</protein>
<feature type="transmembrane region" description="Helical" evidence="6">
    <location>
        <begin position="245"/>
        <end position="266"/>
    </location>
</feature>
<dbReference type="PANTHER" id="PTHR17920:SF3">
    <property type="entry name" value="TRANSMEMBRANE AND COILED-COIL DOMAIN-CONTAINING PROTEIN 4"/>
    <property type="match status" value="1"/>
</dbReference>
<accession>A0AB34K9B5</accession>
<keyword evidence="8" id="KW-1185">Reference proteome</keyword>
<dbReference type="AlphaFoldDB" id="A0AB34K9B5"/>
<dbReference type="Pfam" id="PF05277">
    <property type="entry name" value="DUF726"/>
    <property type="match status" value="2"/>
</dbReference>
<evidence type="ECO:0000256" key="4">
    <source>
        <dbReference type="ARBA" id="ARBA00023136"/>
    </source>
</evidence>
<evidence type="ECO:0000313" key="7">
    <source>
        <dbReference type="EMBL" id="KAL1529917.1"/>
    </source>
</evidence>
<comment type="subcellular location">
    <subcellularLocation>
        <location evidence="1">Membrane</location>
        <topology evidence="1">Multi-pass membrane protein</topology>
    </subcellularLocation>
</comment>
<evidence type="ECO:0000256" key="5">
    <source>
        <dbReference type="SAM" id="MobiDB-lite"/>
    </source>
</evidence>
<feature type="transmembrane region" description="Helical" evidence="6">
    <location>
        <begin position="218"/>
        <end position="239"/>
    </location>
</feature>
<evidence type="ECO:0000256" key="1">
    <source>
        <dbReference type="ARBA" id="ARBA00004141"/>
    </source>
</evidence>
<feature type="transmembrane region" description="Helical" evidence="6">
    <location>
        <begin position="119"/>
        <end position="136"/>
    </location>
</feature>
<keyword evidence="3 6" id="KW-1133">Transmembrane helix</keyword>
<dbReference type="Proteomes" id="UP001515480">
    <property type="component" value="Unassembled WGS sequence"/>
</dbReference>
<feature type="transmembrane region" description="Helical" evidence="6">
    <location>
        <begin position="273"/>
        <end position="297"/>
    </location>
</feature>
<feature type="region of interest" description="Disordered" evidence="5">
    <location>
        <begin position="386"/>
        <end position="415"/>
    </location>
</feature>
<comment type="caution">
    <text evidence="7">The sequence shown here is derived from an EMBL/GenBank/DDBJ whole genome shotgun (WGS) entry which is preliminary data.</text>
</comment>
<keyword evidence="4 6" id="KW-0472">Membrane</keyword>
<organism evidence="7 8">
    <name type="scientific">Prymnesium parvum</name>
    <name type="common">Toxic golden alga</name>
    <dbReference type="NCBI Taxonomy" id="97485"/>
    <lineage>
        <taxon>Eukaryota</taxon>
        <taxon>Haptista</taxon>
        <taxon>Haptophyta</taxon>
        <taxon>Prymnesiophyceae</taxon>
        <taxon>Prymnesiales</taxon>
        <taxon>Prymnesiaceae</taxon>
        <taxon>Prymnesium</taxon>
    </lineage>
</organism>
<gene>
    <name evidence="7" type="ORF">AB1Y20_000845</name>
</gene>
<reference evidence="7 8" key="1">
    <citation type="journal article" date="2024" name="Science">
        <title>Giant polyketide synthase enzymes in the biosynthesis of giant marine polyether toxins.</title>
        <authorList>
            <person name="Fallon T.R."/>
            <person name="Shende V.V."/>
            <person name="Wierzbicki I.H."/>
            <person name="Pendleton A.L."/>
            <person name="Watervoot N.F."/>
            <person name="Auber R.P."/>
            <person name="Gonzalez D.J."/>
            <person name="Wisecaver J.H."/>
            <person name="Moore B.S."/>
        </authorList>
    </citation>
    <scope>NUCLEOTIDE SEQUENCE [LARGE SCALE GENOMIC DNA]</scope>
    <source>
        <strain evidence="7 8">12B1</strain>
    </source>
</reference>
<feature type="compositionally biased region" description="Low complexity" evidence="5">
    <location>
        <begin position="397"/>
        <end position="413"/>
    </location>
</feature>
<proteinExistence type="predicted"/>